<evidence type="ECO:0000256" key="8">
    <source>
        <dbReference type="ARBA" id="ARBA00023128"/>
    </source>
</evidence>
<gene>
    <name evidence="13" type="ORF">CY34DRAFT_802724</name>
</gene>
<evidence type="ECO:0000313" key="13">
    <source>
        <dbReference type="EMBL" id="KIK44412.1"/>
    </source>
</evidence>
<evidence type="ECO:0000256" key="9">
    <source>
        <dbReference type="ARBA" id="ARBA00023133"/>
    </source>
</evidence>
<dbReference type="Proteomes" id="UP000054485">
    <property type="component" value="Unassembled WGS sequence"/>
</dbReference>
<keyword evidence="5 12" id="KW-0812">Transmembrane</keyword>
<evidence type="ECO:0000256" key="11">
    <source>
        <dbReference type="ARBA" id="ARBA00030253"/>
    </source>
</evidence>
<dbReference type="PANTHER" id="PTHR43448:SF2">
    <property type="entry name" value="PROTOHEME IX FARNESYLTRANSFERASE, MITOCHONDRIAL"/>
    <property type="match status" value="1"/>
</dbReference>
<evidence type="ECO:0000256" key="10">
    <source>
        <dbReference type="ARBA" id="ARBA00023136"/>
    </source>
</evidence>
<reference evidence="14" key="2">
    <citation type="submission" date="2015-01" db="EMBL/GenBank/DDBJ databases">
        <title>Evolutionary Origins and Diversification of the Mycorrhizal Mutualists.</title>
        <authorList>
            <consortium name="DOE Joint Genome Institute"/>
            <consortium name="Mycorrhizal Genomics Consortium"/>
            <person name="Kohler A."/>
            <person name="Kuo A."/>
            <person name="Nagy L.G."/>
            <person name="Floudas D."/>
            <person name="Copeland A."/>
            <person name="Barry K.W."/>
            <person name="Cichocki N."/>
            <person name="Veneault-Fourrey C."/>
            <person name="LaButti K."/>
            <person name="Lindquist E.A."/>
            <person name="Lipzen A."/>
            <person name="Lundell T."/>
            <person name="Morin E."/>
            <person name="Murat C."/>
            <person name="Riley R."/>
            <person name="Ohm R."/>
            <person name="Sun H."/>
            <person name="Tunlid A."/>
            <person name="Henrissat B."/>
            <person name="Grigoriev I.V."/>
            <person name="Hibbett D.S."/>
            <person name="Martin F."/>
        </authorList>
    </citation>
    <scope>NUCLEOTIDE SEQUENCE [LARGE SCALE GENOMIC DNA]</scope>
    <source>
        <strain evidence="14">UH-Slu-Lm8-n1</strain>
    </source>
</reference>
<name>A0A0D0BDZ7_9AGAM</name>
<evidence type="ECO:0000256" key="1">
    <source>
        <dbReference type="ARBA" id="ARBA00004225"/>
    </source>
</evidence>
<keyword evidence="14" id="KW-1185">Reference proteome</keyword>
<keyword evidence="8" id="KW-0496">Mitochondrion</keyword>
<feature type="transmembrane region" description="Helical" evidence="12">
    <location>
        <begin position="243"/>
        <end position="262"/>
    </location>
</feature>
<proteinExistence type="inferred from homology"/>
<dbReference type="Pfam" id="PF01040">
    <property type="entry name" value="UbiA"/>
    <property type="match status" value="1"/>
</dbReference>
<dbReference type="GO" id="GO:0006784">
    <property type="term" value="P:heme A biosynthetic process"/>
    <property type="evidence" value="ECO:0007669"/>
    <property type="project" value="TreeGrafter"/>
</dbReference>
<dbReference type="EMBL" id="KN835191">
    <property type="protein sequence ID" value="KIK44412.1"/>
    <property type="molecule type" value="Genomic_DNA"/>
</dbReference>
<dbReference type="InterPro" id="IPR044878">
    <property type="entry name" value="UbiA_sf"/>
</dbReference>
<evidence type="ECO:0000256" key="5">
    <source>
        <dbReference type="ARBA" id="ARBA00022692"/>
    </source>
</evidence>
<dbReference type="InParanoid" id="A0A0D0BDZ7"/>
<dbReference type="STRING" id="930992.A0A0D0BDZ7"/>
<dbReference type="CDD" id="cd13957">
    <property type="entry name" value="PT_UbiA_Cox10"/>
    <property type="match status" value="1"/>
</dbReference>
<dbReference type="InterPro" id="IPR030470">
    <property type="entry name" value="UbiA_prenylTrfase_CS"/>
</dbReference>
<keyword evidence="7 12" id="KW-1133">Transmembrane helix</keyword>
<dbReference type="GO" id="GO:0031966">
    <property type="term" value="C:mitochondrial membrane"/>
    <property type="evidence" value="ECO:0007669"/>
    <property type="project" value="UniProtKB-SubCell"/>
</dbReference>
<accession>A0A0D0BDZ7</accession>
<organism evidence="13 14">
    <name type="scientific">Suillus luteus UH-Slu-Lm8-n1</name>
    <dbReference type="NCBI Taxonomy" id="930992"/>
    <lineage>
        <taxon>Eukaryota</taxon>
        <taxon>Fungi</taxon>
        <taxon>Dikarya</taxon>
        <taxon>Basidiomycota</taxon>
        <taxon>Agaricomycotina</taxon>
        <taxon>Agaricomycetes</taxon>
        <taxon>Agaricomycetidae</taxon>
        <taxon>Boletales</taxon>
        <taxon>Suillineae</taxon>
        <taxon>Suillaceae</taxon>
        <taxon>Suillus</taxon>
    </lineage>
</organism>
<comment type="subcellular location">
    <subcellularLocation>
        <location evidence="1">Mitochondrion membrane</location>
        <topology evidence="1">Multi-pass membrane protein</topology>
    </subcellularLocation>
</comment>
<evidence type="ECO:0000256" key="3">
    <source>
        <dbReference type="ARBA" id="ARBA00016335"/>
    </source>
</evidence>
<evidence type="ECO:0000256" key="6">
    <source>
        <dbReference type="ARBA" id="ARBA00022946"/>
    </source>
</evidence>
<dbReference type="OrthoDB" id="5211at2759"/>
<feature type="transmembrane region" description="Helical" evidence="12">
    <location>
        <begin position="211"/>
        <end position="231"/>
    </location>
</feature>
<keyword evidence="9" id="KW-0350">Heme biosynthesis</keyword>
<keyword evidence="10 12" id="KW-0472">Membrane</keyword>
<dbReference type="AlphaFoldDB" id="A0A0D0BDZ7"/>
<dbReference type="InterPro" id="IPR000537">
    <property type="entry name" value="UbiA_prenyltransferase"/>
</dbReference>
<reference evidence="13 14" key="1">
    <citation type="submission" date="2014-04" db="EMBL/GenBank/DDBJ databases">
        <authorList>
            <consortium name="DOE Joint Genome Institute"/>
            <person name="Kuo A."/>
            <person name="Ruytinx J."/>
            <person name="Rineau F."/>
            <person name="Colpaert J."/>
            <person name="Kohler A."/>
            <person name="Nagy L.G."/>
            <person name="Floudas D."/>
            <person name="Copeland A."/>
            <person name="Barry K.W."/>
            <person name="Cichocki N."/>
            <person name="Veneault-Fourrey C."/>
            <person name="LaButti K."/>
            <person name="Lindquist E.A."/>
            <person name="Lipzen A."/>
            <person name="Lundell T."/>
            <person name="Morin E."/>
            <person name="Murat C."/>
            <person name="Sun H."/>
            <person name="Tunlid A."/>
            <person name="Henrissat B."/>
            <person name="Grigoriev I.V."/>
            <person name="Hibbett D.S."/>
            <person name="Martin F."/>
            <person name="Nordberg H.P."/>
            <person name="Cantor M.N."/>
            <person name="Hua S.X."/>
        </authorList>
    </citation>
    <scope>NUCLEOTIDE SEQUENCE [LARGE SCALE GENOMIC DNA]</scope>
    <source>
        <strain evidence="13 14">UH-Slu-Lm8-n1</strain>
    </source>
</reference>
<keyword evidence="4" id="KW-0808">Transferase</keyword>
<keyword evidence="6" id="KW-0809">Transit peptide</keyword>
<dbReference type="InterPro" id="IPR006369">
    <property type="entry name" value="Protohaem_IX_farnesylTrfase"/>
</dbReference>
<feature type="transmembrane region" description="Helical" evidence="12">
    <location>
        <begin position="119"/>
        <end position="136"/>
    </location>
</feature>
<sequence length="441" mass="48337">MRKIHAFQSCSKFFVARTSSASRSLASQRFQVCAAAFGRPYTVSSARRDFTSFFCHNQQWSARSDGLKPSDITRVRGIAHAVAEPDAVHSVAPTGFKEVEVLTPRRLLKIYAQLAKSRLTILVVLTAMSGVALSPLPATVPILLSTAVGTALCSASANTLNQLQEIPYDAQMARTRQRPLVRRAISPLHAAGFAAVTGVAGPAVLWFMASPITACLGAANIVLYAAAYTWLKRKSVSNTWMGAVVGGIPPVMGWTACGGQILPSADYPIHLFLPSFLTETPLDMSMIDNPLGAFALFMLLYSWQFPHFNSLSHFIRGSYAQAGYKMLCVLNPQKNALVALRHSLLLVPICSILFPLSGLTTWAFAITSLVPNAICIRGSWAWWRRCGEKEARVSFQNYLWYLPVMLALMMVHKQGLEWRRWVGMQDEVPSDGAEAADISKP</sequence>
<dbReference type="GO" id="GO:0008495">
    <property type="term" value="F:protoheme IX farnesyltransferase activity"/>
    <property type="evidence" value="ECO:0007669"/>
    <property type="project" value="InterPro"/>
</dbReference>
<dbReference type="PROSITE" id="PS00943">
    <property type="entry name" value="UBIA"/>
    <property type="match status" value="1"/>
</dbReference>
<evidence type="ECO:0000256" key="12">
    <source>
        <dbReference type="SAM" id="Phobius"/>
    </source>
</evidence>
<evidence type="ECO:0000256" key="2">
    <source>
        <dbReference type="ARBA" id="ARBA00005985"/>
    </source>
</evidence>
<dbReference type="HOGENOM" id="CLU_029631_3_3_1"/>
<protein>
    <recommendedName>
        <fullName evidence="3">Protoheme IX farnesyltransferase, mitochondrial</fullName>
    </recommendedName>
    <alternativeName>
        <fullName evidence="11">Heme O synthase</fullName>
    </alternativeName>
</protein>
<comment type="similarity">
    <text evidence="2">Belongs to the UbiA prenyltransferase family.</text>
</comment>
<dbReference type="PANTHER" id="PTHR43448">
    <property type="entry name" value="PROTOHEME IX FARNESYLTRANSFERASE, MITOCHONDRIAL"/>
    <property type="match status" value="1"/>
</dbReference>
<evidence type="ECO:0000256" key="4">
    <source>
        <dbReference type="ARBA" id="ARBA00022679"/>
    </source>
</evidence>
<dbReference type="FunCoup" id="A0A0D0BDZ7">
    <property type="interactions" value="402"/>
</dbReference>
<evidence type="ECO:0000313" key="14">
    <source>
        <dbReference type="Proteomes" id="UP000054485"/>
    </source>
</evidence>
<dbReference type="Gene3D" id="1.10.357.140">
    <property type="entry name" value="UbiA prenyltransferase"/>
    <property type="match status" value="1"/>
</dbReference>
<feature type="transmembrane region" description="Helical" evidence="12">
    <location>
        <begin position="336"/>
        <end position="356"/>
    </location>
</feature>
<dbReference type="FunFam" id="1.10.357.140:FF:000004">
    <property type="entry name" value="Protoheme IX farnesyltransferase, mitochondrial"/>
    <property type="match status" value="1"/>
</dbReference>
<evidence type="ECO:0000256" key="7">
    <source>
        <dbReference type="ARBA" id="ARBA00022989"/>
    </source>
</evidence>
<feature type="transmembrane region" description="Helical" evidence="12">
    <location>
        <begin position="291"/>
        <end position="315"/>
    </location>
</feature>